<evidence type="ECO:0000313" key="3">
    <source>
        <dbReference type="EMBL" id="KAK5050112.1"/>
    </source>
</evidence>
<name>A0ABR0IXK3_9EURO</name>
<dbReference type="Pfam" id="PF07859">
    <property type="entry name" value="Abhydrolase_3"/>
    <property type="match status" value="1"/>
</dbReference>
<dbReference type="PANTHER" id="PTHR48081">
    <property type="entry name" value="AB HYDROLASE SUPERFAMILY PROTEIN C4A8.06C"/>
    <property type="match status" value="1"/>
</dbReference>
<dbReference type="EMBL" id="JAVRRF010000040">
    <property type="protein sequence ID" value="KAK5050112.1"/>
    <property type="molecule type" value="Genomic_DNA"/>
</dbReference>
<evidence type="ECO:0000259" key="2">
    <source>
        <dbReference type="Pfam" id="PF07859"/>
    </source>
</evidence>
<reference evidence="3 4" key="1">
    <citation type="submission" date="2023-08" db="EMBL/GenBank/DDBJ databases">
        <title>Black Yeasts Isolated from many extreme environments.</title>
        <authorList>
            <person name="Coleine C."/>
            <person name="Stajich J.E."/>
            <person name="Selbmann L."/>
        </authorList>
    </citation>
    <scope>NUCLEOTIDE SEQUENCE [LARGE SCALE GENOMIC DNA]</scope>
    <source>
        <strain evidence="3 4">CCFEE 6328</strain>
    </source>
</reference>
<comment type="caution">
    <text evidence="3">The sequence shown here is derived from an EMBL/GenBank/DDBJ whole genome shotgun (WGS) entry which is preliminary data.</text>
</comment>
<dbReference type="InterPro" id="IPR029058">
    <property type="entry name" value="AB_hydrolase_fold"/>
</dbReference>
<protein>
    <recommendedName>
        <fullName evidence="2">Alpha/beta hydrolase fold-3 domain-containing protein</fullName>
    </recommendedName>
</protein>
<dbReference type="InterPro" id="IPR013094">
    <property type="entry name" value="AB_hydrolase_3"/>
</dbReference>
<evidence type="ECO:0000256" key="1">
    <source>
        <dbReference type="ARBA" id="ARBA00022801"/>
    </source>
</evidence>
<organism evidence="3 4">
    <name type="scientific">Exophiala sideris</name>
    <dbReference type="NCBI Taxonomy" id="1016849"/>
    <lineage>
        <taxon>Eukaryota</taxon>
        <taxon>Fungi</taxon>
        <taxon>Dikarya</taxon>
        <taxon>Ascomycota</taxon>
        <taxon>Pezizomycotina</taxon>
        <taxon>Eurotiomycetes</taxon>
        <taxon>Chaetothyriomycetidae</taxon>
        <taxon>Chaetothyriales</taxon>
        <taxon>Herpotrichiellaceae</taxon>
        <taxon>Exophiala</taxon>
    </lineage>
</organism>
<gene>
    <name evidence="3" type="ORF">LTR69_010746</name>
</gene>
<dbReference type="Proteomes" id="UP001345691">
    <property type="component" value="Unassembled WGS sequence"/>
</dbReference>
<evidence type="ECO:0000313" key="4">
    <source>
        <dbReference type="Proteomes" id="UP001345691"/>
    </source>
</evidence>
<dbReference type="SUPFAM" id="SSF53474">
    <property type="entry name" value="alpha/beta-Hydrolases"/>
    <property type="match status" value="1"/>
</dbReference>
<sequence>MSNAVAVAAPKLSPIADNIINTLDSNFLENQELAKLPLPAGNSQDPTDHVTAREWMDKVYRPLPKTPRPIRHVRGPTSVKIHDVTVTYGPEEEFNIRVYEPQVLGHEESGLLPAVLAYHGGGWIHGYSELDDDSYKFMARETQSVIFGVDYRLAPEHPFPAPHNDSYEALNYVVKNAQQYGIDTTRIAVWGASAGGNLVAGIALRDAQEHSQTRIRHANLVVPAVCPPTLAPPILSVPSSSYTHFTTHSNPLMLTGAERLWEIYANGQDNLRNPYVSPLLAAPSSNHCPMHVVVAGADVLRDEGIAYALKYRNAGCDVQLETVPGAPHGLTASTEAWVSRQFWTNQVRVLNVALHTGF</sequence>
<feature type="domain" description="Alpha/beta hydrolase fold-3" evidence="2">
    <location>
        <begin position="115"/>
        <end position="330"/>
    </location>
</feature>
<dbReference type="Gene3D" id="3.40.50.1820">
    <property type="entry name" value="alpha/beta hydrolase"/>
    <property type="match status" value="1"/>
</dbReference>
<accession>A0ABR0IXK3</accession>
<dbReference type="PANTHER" id="PTHR48081:SF8">
    <property type="entry name" value="ALPHA_BETA HYDROLASE FOLD-3 DOMAIN-CONTAINING PROTEIN-RELATED"/>
    <property type="match status" value="1"/>
</dbReference>
<dbReference type="InterPro" id="IPR050300">
    <property type="entry name" value="GDXG_lipolytic_enzyme"/>
</dbReference>
<keyword evidence="4" id="KW-1185">Reference proteome</keyword>
<keyword evidence="1" id="KW-0378">Hydrolase</keyword>
<proteinExistence type="predicted"/>